<dbReference type="AlphaFoldDB" id="A0A845U7X5"/>
<name>A0A845U7X5_9PROT</name>
<dbReference type="InterPro" id="IPR003787">
    <property type="entry name" value="Sulphur_relay_DsrE/F-like"/>
</dbReference>
<comment type="caution">
    <text evidence="1">The sequence shown here is derived from an EMBL/GenBank/DDBJ whole genome shotgun (WGS) entry which is preliminary data.</text>
</comment>
<proteinExistence type="predicted"/>
<accession>A0A845U7X5</accession>
<dbReference type="SUPFAM" id="SSF75169">
    <property type="entry name" value="DsrEFH-like"/>
    <property type="match status" value="1"/>
</dbReference>
<gene>
    <name evidence="1" type="ORF">GL267_14470</name>
</gene>
<dbReference type="InterPro" id="IPR027396">
    <property type="entry name" value="DsrEFH-like"/>
</dbReference>
<dbReference type="EMBL" id="WNJL01000043">
    <property type="protein sequence ID" value="NDU43782.1"/>
    <property type="molecule type" value="Genomic_DNA"/>
</dbReference>
<sequence>MQPTEDAEEKNILIIATSGPSTPHRCAPPFYLASVLTSMEHTVNMFFTMEGVKLMERGIPEHFSAMPGGQNIMGFIRAAKMAGVNMYVCKAALPGYGVSEDRLLPEINGIASAGDLARMITSCDQLLSL</sequence>
<reference evidence="1" key="1">
    <citation type="submission" date="2019-11" db="EMBL/GenBank/DDBJ databases">
        <title>Acidithiobacillus ferrianus sp. nov.: a facultatively anaerobic and extremely acidophilic chemolithoautotroph.</title>
        <authorList>
            <person name="Norris P.R."/>
            <person name="Falagan C."/>
            <person name="Moya-Beltran A."/>
            <person name="Castro M."/>
            <person name="Quatrini R."/>
            <person name="Johnson D.B."/>
        </authorList>
    </citation>
    <scope>NUCLEOTIDE SEQUENCE [LARGE SCALE GENOMIC DNA]</scope>
    <source>
        <strain evidence="1">MG</strain>
    </source>
</reference>
<dbReference type="RefSeq" id="WP_163099176.1">
    <property type="nucleotide sequence ID" value="NZ_CP127523.1"/>
</dbReference>
<dbReference type="Gene3D" id="3.40.1260.10">
    <property type="entry name" value="DsrEFH-like"/>
    <property type="match status" value="1"/>
</dbReference>
<dbReference type="PANTHER" id="PTHR34655:SF2">
    <property type="entry name" value="PEROXIREDOXIN FAMILY PROTEIN"/>
    <property type="match status" value="1"/>
</dbReference>
<evidence type="ECO:0000313" key="1">
    <source>
        <dbReference type="EMBL" id="NDU43782.1"/>
    </source>
</evidence>
<organism evidence="1">
    <name type="scientific">Acidithiobacillus ferrianus</name>
    <dbReference type="NCBI Taxonomy" id="2678518"/>
    <lineage>
        <taxon>Bacteria</taxon>
        <taxon>Pseudomonadati</taxon>
        <taxon>Pseudomonadota</taxon>
        <taxon>Acidithiobacillia</taxon>
        <taxon>Acidithiobacillales</taxon>
        <taxon>Acidithiobacillaceae</taxon>
        <taxon>Acidithiobacillus</taxon>
    </lineage>
</organism>
<dbReference type="PANTHER" id="PTHR34655">
    <property type="entry name" value="CONSERVED WITHIN P. AEROPHILUM"/>
    <property type="match status" value="1"/>
</dbReference>
<protein>
    <submittedName>
        <fullName evidence="1">Sulfur reduction protein DsrE</fullName>
    </submittedName>
</protein>
<dbReference type="Pfam" id="PF02635">
    <property type="entry name" value="DsrE"/>
    <property type="match status" value="1"/>
</dbReference>